<organism evidence="2">
    <name type="scientific">Arthroderma gypseum (strain ATCC MYA-4604 / CBS 118893)</name>
    <name type="common">Microsporum gypseum</name>
    <dbReference type="NCBI Taxonomy" id="535722"/>
    <lineage>
        <taxon>Eukaryota</taxon>
        <taxon>Fungi</taxon>
        <taxon>Dikarya</taxon>
        <taxon>Ascomycota</taxon>
        <taxon>Pezizomycotina</taxon>
        <taxon>Eurotiomycetes</taxon>
        <taxon>Eurotiomycetidae</taxon>
        <taxon>Onygenales</taxon>
        <taxon>Arthrodermataceae</taxon>
        <taxon>Nannizzia</taxon>
    </lineage>
</organism>
<dbReference type="STRING" id="535722.E4UNB1"/>
<evidence type="ECO:0008006" key="3">
    <source>
        <dbReference type="Google" id="ProtNLM"/>
    </source>
</evidence>
<dbReference type="Proteomes" id="UP000002669">
    <property type="component" value="Unassembled WGS sequence"/>
</dbReference>
<dbReference type="AlphaFoldDB" id="E4UNB1"/>
<evidence type="ECO:0000313" key="2">
    <source>
        <dbReference type="Proteomes" id="UP000002669"/>
    </source>
</evidence>
<dbReference type="HOGENOM" id="CLU_681502_0_0_1"/>
<keyword evidence="2" id="KW-1185">Reference proteome</keyword>
<protein>
    <recommendedName>
        <fullName evidence="3">BZIP domain-containing protein</fullName>
    </recommendedName>
</protein>
<proteinExistence type="predicted"/>
<accession>E4UNB1</accession>
<reference evidence="2" key="1">
    <citation type="journal article" date="2012" name="MBio">
        <title>Comparative genome analysis of Trichophyton rubrum and related dermatophytes reveals candidate genes involved in infection.</title>
        <authorList>
            <person name="Martinez D.A."/>
            <person name="Oliver B.G."/>
            <person name="Graeser Y."/>
            <person name="Goldberg J.M."/>
            <person name="Li W."/>
            <person name="Martinez-Rossi N.M."/>
            <person name="Monod M."/>
            <person name="Shelest E."/>
            <person name="Barton R.C."/>
            <person name="Birch E."/>
            <person name="Brakhage A.A."/>
            <person name="Chen Z."/>
            <person name="Gurr S.J."/>
            <person name="Heiman D."/>
            <person name="Heitman J."/>
            <person name="Kosti I."/>
            <person name="Rossi A."/>
            <person name="Saif S."/>
            <person name="Samalova M."/>
            <person name="Saunders C.W."/>
            <person name="Shea T."/>
            <person name="Summerbell R.C."/>
            <person name="Xu J."/>
            <person name="Young S."/>
            <person name="Zeng Q."/>
            <person name="Birren B.W."/>
            <person name="Cuomo C.A."/>
            <person name="White T.C."/>
        </authorList>
    </citation>
    <scope>NUCLEOTIDE SEQUENCE [LARGE SCALE GENOMIC DNA]</scope>
    <source>
        <strain evidence="2">ATCC MYA-4604 / CBS 118893</strain>
    </source>
</reference>
<name>E4UNB1_ARTGP</name>
<dbReference type="VEuPathDB" id="FungiDB:MGYG_02584"/>
<gene>
    <name evidence="1" type="ORF">MGYG_02584</name>
</gene>
<sequence>MISQGQAQWTIDNEEDWSIISDPMSRKRIQNRLAQRNHQELEHQVAASAASTAHISAHTDEISALDTFVTTGNNPSQQPFVPDIDSYLSCHHDYGIGCSQADAAQSSHLVKYPTFKSRAHEGIVSQNADIGSRSQIHINGTNSPEALGAGMANSNHDVEPWNQWSTSECIDSKTLSNPKTYGREDRRYVADTSLLAASDQNINPPNLLTPQDMLDDLLSSSVPMQTGRYELSGSIQRPLEGTTNQSNRNQTTPLVQLEKALQLIYGCGFKSLDDLIIQYYTCDLSGYPHFESIRQLSRARNLPVLLAYIYNNSTKWTAWETKRYKEEIVREAEEILMAERVQLLQHQHLQRLLRQRNVEDTIQQIIQDESPNIWSLVTSLTIDSHPPLHTGRSSALTVMAILGFNTHTTTTGV</sequence>
<evidence type="ECO:0000313" key="1">
    <source>
        <dbReference type="EMBL" id="EFQ99572.1"/>
    </source>
</evidence>
<dbReference type="OrthoDB" id="4369987at2759"/>
<dbReference type="InParanoid" id="E4UNB1"/>
<dbReference type="EMBL" id="DS989823">
    <property type="protein sequence ID" value="EFQ99572.1"/>
    <property type="molecule type" value="Genomic_DNA"/>
</dbReference>
<dbReference type="GeneID" id="10030360"/>
<dbReference type="eggNOG" id="ENOG502SNVG">
    <property type="taxonomic scope" value="Eukaryota"/>
</dbReference>
<dbReference type="CDD" id="cd14688">
    <property type="entry name" value="bZIP_YAP"/>
    <property type="match status" value="1"/>
</dbReference>
<dbReference type="RefSeq" id="XP_003175055.1">
    <property type="nucleotide sequence ID" value="XM_003175007.1"/>
</dbReference>